<keyword evidence="2" id="KW-1185">Reference proteome</keyword>
<gene>
    <name evidence="1" type="ORF">CROQUDRAFT_96293</name>
</gene>
<name>A0A9P6NBA4_9BASI</name>
<dbReference type="EMBL" id="MU167319">
    <property type="protein sequence ID" value="KAG0143430.1"/>
    <property type="molecule type" value="Genomic_DNA"/>
</dbReference>
<dbReference type="Proteomes" id="UP000886653">
    <property type="component" value="Unassembled WGS sequence"/>
</dbReference>
<sequence length="195" mass="22366">MAQQNPDQLLTFSKIQQAIREDDLWLAAWMMAKFIQKSGYKLTKEQLQWLESEHAQCSTQVHNACLALEMIAQHDAQEDFANWFDNGMPYQVIMANSWKKHTQGSMALHLQKTIVIYFWATGYLKEIISMANQEPSAMISKRATQDMEMEAMGSAPSAAHIQAVDLEDEDWIVLRKEEAQQGDYHGLQWSILQAS</sequence>
<protein>
    <submittedName>
        <fullName evidence="1">Uncharacterized protein</fullName>
    </submittedName>
</protein>
<proteinExistence type="predicted"/>
<organism evidence="1 2">
    <name type="scientific">Cronartium quercuum f. sp. fusiforme G11</name>
    <dbReference type="NCBI Taxonomy" id="708437"/>
    <lineage>
        <taxon>Eukaryota</taxon>
        <taxon>Fungi</taxon>
        <taxon>Dikarya</taxon>
        <taxon>Basidiomycota</taxon>
        <taxon>Pucciniomycotina</taxon>
        <taxon>Pucciniomycetes</taxon>
        <taxon>Pucciniales</taxon>
        <taxon>Coleosporiaceae</taxon>
        <taxon>Cronartium</taxon>
    </lineage>
</organism>
<dbReference type="OrthoDB" id="2505113at2759"/>
<dbReference type="AlphaFoldDB" id="A0A9P6NBA4"/>
<reference evidence="1" key="1">
    <citation type="submission" date="2013-11" db="EMBL/GenBank/DDBJ databases">
        <title>Genome sequence of the fusiform rust pathogen reveals effectors for host alternation and coevolution with pine.</title>
        <authorList>
            <consortium name="DOE Joint Genome Institute"/>
            <person name="Smith K."/>
            <person name="Pendleton A."/>
            <person name="Kubisiak T."/>
            <person name="Anderson C."/>
            <person name="Salamov A."/>
            <person name="Aerts A."/>
            <person name="Riley R."/>
            <person name="Clum A."/>
            <person name="Lindquist E."/>
            <person name="Ence D."/>
            <person name="Campbell M."/>
            <person name="Kronenberg Z."/>
            <person name="Feau N."/>
            <person name="Dhillon B."/>
            <person name="Hamelin R."/>
            <person name="Burleigh J."/>
            <person name="Smith J."/>
            <person name="Yandell M."/>
            <person name="Nelson C."/>
            <person name="Grigoriev I."/>
            <person name="Davis J."/>
        </authorList>
    </citation>
    <scope>NUCLEOTIDE SEQUENCE</scope>
    <source>
        <strain evidence="1">G11</strain>
    </source>
</reference>
<comment type="caution">
    <text evidence="1">The sequence shown here is derived from an EMBL/GenBank/DDBJ whole genome shotgun (WGS) entry which is preliminary data.</text>
</comment>
<evidence type="ECO:0000313" key="2">
    <source>
        <dbReference type="Proteomes" id="UP000886653"/>
    </source>
</evidence>
<evidence type="ECO:0000313" key="1">
    <source>
        <dbReference type="EMBL" id="KAG0143430.1"/>
    </source>
</evidence>
<accession>A0A9P6NBA4</accession>